<dbReference type="PROSITE" id="PS50977">
    <property type="entry name" value="HTH_TETR_2"/>
    <property type="match status" value="1"/>
</dbReference>
<accession>A0A936ND70</accession>
<gene>
    <name evidence="4" type="ORF">IPN02_11790</name>
</gene>
<protein>
    <submittedName>
        <fullName evidence="4">TetR/AcrR family transcriptional regulator</fullName>
    </submittedName>
</protein>
<dbReference type="EMBL" id="JADJZA010000007">
    <property type="protein sequence ID" value="MBK9297489.1"/>
    <property type="molecule type" value="Genomic_DNA"/>
</dbReference>
<evidence type="ECO:0000259" key="3">
    <source>
        <dbReference type="PROSITE" id="PS50977"/>
    </source>
</evidence>
<dbReference type="InterPro" id="IPR001647">
    <property type="entry name" value="HTH_TetR"/>
</dbReference>
<keyword evidence="1 2" id="KW-0238">DNA-binding</keyword>
<evidence type="ECO:0000313" key="4">
    <source>
        <dbReference type="EMBL" id="MBK9297489.1"/>
    </source>
</evidence>
<comment type="caution">
    <text evidence="4">The sequence shown here is derived from an EMBL/GenBank/DDBJ whole genome shotgun (WGS) entry which is preliminary data.</text>
</comment>
<dbReference type="AlphaFoldDB" id="A0A936ND70"/>
<evidence type="ECO:0000313" key="5">
    <source>
        <dbReference type="Proteomes" id="UP000727993"/>
    </source>
</evidence>
<dbReference type="InterPro" id="IPR009057">
    <property type="entry name" value="Homeodomain-like_sf"/>
</dbReference>
<evidence type="ECO:0000256" key="2">
    <source>
        <dbReference type="PROSITE-ProRule" id="PRU00335"/>
    </source>
</evidence>
<sequence>MIAENGVEAVAVEPLAQRLGVTKGSFYAHFSSRNALVVAALEQWKSDETACTSALLVGDDPLVVLSTMIGSMFGDHQRGKVYAGICAAGADPLVTPYALDHALAKVQILTDLYGSVGLPKAVAAQRAELTYTAYMGHWRVKAMLPLAETGSTNSYIDHLIDTLIPS</sequence>
<evidence type="ECO:0000256" key="1">
    <source>
        <dbReference type="ARBA" id="ARBA00023125"/>
    </source>
</evidence>
<name>A0A936ND70_9ACTN</name>
<dbReference type="Gene3D" id="1.10.357.10">
    <property type="entry name" value="Tetracycline Repressor, domain 2"/>
    <property type="match status" value="1"/>
</dbReference>
<organism evidence="4 5">
    <name type="scientific">Candidatus Neomicrothrix subdominans</name>
    <dbReference type="NCBI Taxonomy" id="2954438"/>
    <lineage>
        <taxon>Bacteria</taxon>
        <taxon>Bacillati</taxon>
        <taxon>Actinomycetota</taxon>
        <taxon>Acidimicrobiia</taxon>
        <taxon>Acidimicrobiales</taxon>
        <taxon>Microthrixaceae</taxon>
        <taxon>Candidatus Neomicrothrix</taxon>
    </lineage>
</organism>
<dbReference type="Pfam" id="PF00440">
    <property type="entry name" value="TetR_N"/>
    <property type="match status" value="1"/>
</dbReference>
<dbReference type="SUPFAM" id="SSF46689">
    <property type="entry name" value="Homeodomain-like"/>
    <property type="match status" value="1"/>
</dbReference>
<feature type="DNA-binding region" description="H-T-H motif" evidence="2">
    <location>
        <begin position="11"/>
        <end position="30"/>
    </location>
</feature>
<dbReference type="Proteomes" id="UP000727993">
    <property type="component" value="Unassembled WGS sequence"/>
</dbReference>
<feature type="domain" description="HTH tetR-type" evidence="3">
    <location>
        <begin position="1"/>
        <end position="48"/>
    </location>
</feature>
<reference evidence="4 5" key="1">
    <citation type="submission" date="2020-10" db="EMBL/GenBank/DDBJ databases">
        <title>Connecting structure to function with the recovery of over 1000 high-quality activated sludge metagenome-assembled genomes encoding full-length rRNA genes using long-read sequencing.</title>
        <authorList>
            <person name="Singleton C.M."/>
            <person name="Petriglieri F."/>
            <person name="Kristensen J.M."/>
            <person name="Kirkegaard R.H."/>
            <person name="Michaelsen T.Y."/>
            <person name="Andersen M.H."/>
            <person name="Karst S.M."/>
            <person name="Dueholm M.S."/>
            <person name="Nielsen P.H."/>
            <person name="Albertsen M."/>
        </authorList>
    </citation>
    <scope>NUCLEOTIDE SEQUENCE [LARGE SCALE GENOMIC DNA]</scope>
    <source>
        <strain evidence="4">Lyne_18-Q3-R50-59_MAXAC.006</strain>
    </source>
</reference>
<proteinExistence type="predicted"/>
<dbReference type="GO" id="GO:0003677">
    <property type="term" value="F:DNA binding"/>
    <property type="evidence" value="ECO:0007669"/>
    <property type="project" value="UniProtKB-UniRule"/>
</dbReference>